<evidence type="ECO:0000313" key="4">
    <source>
        <dbReference type="Proteomes" id="UP000247409"/>
    </source>
</evidence>
<dbReference type="Proteomes" id="UP000247409">
    <property type="component" value="Unassembled WGS sequence"/>
</dbReference>
<comment type="caution">
    <text evidence="3">The sequence shown here is derived from an EMBL/GenBank/DDBJ whole genome shotgun (WGS) entry which is preliminary data.</text>
</comment>
<keyword evidence="2" id="KW-0812">Transmembrane</keyword>
<sequence>MHEAPISFINDRKFSNNGIDGAVSEYVSELQGFLGWRCSSVTLFQHQNTSGFNAFIEQMHECTTNQSTGVSSNSCPCDIGIGGWFQNQFRYGKVDFLPPFVHDRYRVATHVSNTDASGEMPFFLKTFDSLSWITIVALTCIFTLLKLLDSRFAVAEPYTPLSGVSRIRRCLHFLWKHPRLYRLRKAGQSSVTRLMLQPDNEVVDNGKSTRQWFLNLVIGICALFLVLSFEASMTASLVQEKITSTYESPEDFRSCKIPPSDVCALRGGALEMFWNTNIATSNCHNGNPIQYLSTYEEIYDGLASGKCKFSICLESVITTQIRTQSCGQLVLLEEPLYTSGLSMVVPKGSNLTEAMSKATMTLLLSQPSSFLESFLRKWPKCTKKVASTLTFRKLKLFFILAFSVCAAILFVMLLGSLYPVKKSANKRAIGRSVDSKSSKTDSGSASESLESMNAT</sequence>
<evidence type="ECO:0000313" key="3">
    <source>
        <dbReference type="EMBL" id="PXF43246.1"/>
    </source>
</evidence>
<dbReference type="InterPro" id="IPR015683">
    <property type="entry name" value="Ionotropic_Glu_rcpt"/>
</dbReference>
<evidence type="ECO:0000256" key="2">
    <source>
        <dbReference type="SAM" id="Phobius"/>
    </source>
</evidence>
<feature type="transmembrane region" description="Helical" evidence="2">
    <location>
        <begin position="130"/>
        <end position="148"/>
    </location>
</feature>
<dbReference type="SUPFAM" id="SSF53850">
    <property type="entry name" value="Periplasmic binding protein-like II"/>
    <property type="match status" value="1"/>
</dbReference>
<feature type="transmembrane region" description="Helical" evidence="2">
    <location>
        <begin position="396"/>
        <end position="418"/>
    </location>
</feature>
<gene>
    <name evidence="3" type="ORF">BWQ96_07019</name>
</gene>
<protein>
    <submittedName>
        <fullName evidence="3">Uncharacterized protein</fullName>
    </submittedName>
</protein>
<accession>A0A2V3IMD5</accession>
<dbReference type="AlphaFoldDB" id="A0A2V3IMD5"/>
<dbReference type="OrthoDB" id="12062at2759"/>
<name>A0A2V3IMD5_9FLOR</name>
<evidence type="ECO:0000256" key="1">
    <source>
        <dbReference type="SAM" id="MobiDB-lite"/>
    </source>
</evidence>
<keyword evidence="2" id="KW-0472">Membrane</keyword>
<feature type="region of interest" description="Disordered" evidence="1">
    <location>
        <begin position="429"/>
        <end position="455"/>
    </location>
</feature>
<dbReference type="PANTHER" id="PTHR18966">
    <property type="entry name" value="IONOTROPIC GLUTAMATE RECEPTOR"/>
    <property type="match status" value="1"/>
</dbReference>
<keyword evidence="4" id="KW-1185">Reference proteome</keyword>
<reference evidence="3 4" key="1">
    <citation type="journal article" date="2018" name="Mol. Biol. Evol.">
        <title>Analysis of the draft genome of the red seaweed Gracilariopsis chorda provides insights into genome size evolution in Rhodophyta.</title>
        <authorList>
            <person name="Lee J."/>
            <person name="Yang E.C."/>
            <person name="Graf L."/>
            <person name="Yang J.H."/>
            <person name="Qiu H."/>
            <person name="Zel Zion U."/>
            <person name="Chan C.X."/>
            <person name="Stephens T.G."/>
            <person name="Weber A.P.M."/>
            <person name="Boo G.H."/>
            <person name="Boo S.M."/>
            <person name="Kim K.M."/>
            <person name="Shin Y."/>
            <person name="Jung M."/>
            <person name="Lee S.J."/>
            <person name="Yim H.S."/>
            <person name="Lee J.H."/>
            <person name="Bhattacharya D."/>
            <person name="Yoon H.S."/>
        </authorList>
    </citation>
    <scope>NUCLEOTIDE SEQUENCE [LARGE SCALE GENOMIC DNA]</scope>
    <source>
        <strain evidence="3 4">SKKU-2015</strain>
        <tissue evidence="3">Whole body</tissue>
    </source>
</reference>
<organism evidence="3 4">
    <name type="scientific">Gracilariopsis chorda</name>
    <dbReference type="NCBI Taxonomy" id="448386"/>
    <lineage>
        <taxon>Eukaryota</taxon>
        <taxon>Rhodophyta</taxon>
        <taxon>Florideophyceae</taxon>
        <taxon>Rhodymeniophycidae</taxon>
        <taxon>Gracilariales</taxon>
        <taxon>Gracilariaceae</taxon>
        <taxon>Gracilariopsis</taxon>
    </lineage>
</organism>
<keyword evidence="2" id="KW-1133">Transmembrane helix</keyword>
<dbReference type="Gene3D" id="3.40.190.10">
    <property type="entry name" value="Periplasmic binding protein-like II"/>
    <property type="match status" value="2"/>
</dbReference>
<dbReference type="EMBL" id="NBIV01000132">
    <property type="protein sequence ID" value="PXF43246.1"/>
    <property type="molecule type" value="Genomic_DNA"/>
</dbReference>
<proteinExistence type="predicted"/>
<feature type="transmembrane region" description="Helical" evidence="2">
    <location>
        <begin position="212"/>
        <end position="231"/>
    </location>
</feature>